<dbReference type="InterPro" id="IPR008635">
    <property type="entry name" value="Coiled_stalk_dom"/>
</dbReference>
<dbReference type="Gene3D" id="1.20.5.170">
    <property type="match status" value="1"/>
</dbReference>
<evidence type="ECO:0000313" key="9">
    <source>
        <dbReference type="Proteomes" id="UP000443070"/>
    </source>
</evidence>
<keyword evidence="3" id="KW-0175">Coiled coil</keyword>
<dbReference type="InterPro" id="IPR011049">
    <property type="entry name" value="Serralysin-like_metalloprot_C"/>
</dbReference>
<dbReference type="RefSeq" id="WP_155163998.1">
    <property type="nucleotide sequence ID" value="NZ_WNBG01000004.1"/>
</dbReference>
<proteinExistence type="predicted"/>
<feature type="domain" description="Trimeric autotransporter adhesin YadA-like head" evidence="5">
    <location>
        <begin position="153"/>
        <end position="178"/>
    </location>
</feature>
<feature type="domain" description="Trimeric autotransporter adhesin YadA-like head" evidence="5">
    <location>
        <begin position="266"/>
        <end position="290"/>
    </location>
</feature>
<dbReference type="InterPro" id="IPR045584">
    <property type="entry name" value="Pilin-like"/>
</dbReference>
<sequence length="814" mass="81580">MSKSRKVQLEKKIMIFLSSGVFIFSGLYASNVQAAPVFSSGSASDSTVAGVNNTASANSSSAFGYFNTAGGLASSAFGWSNTASAENASAFGYVNEASGLASSALGFRNKAANENASAVGYGNNAGGVASSAFGFSNVAKVDYASAFGYSNEASGLASSAVGFRNKAASENASAVGYGNNANALAASAVGYNNTAGGVGSSTIGYNNTATNENASAFGYGNTAGGLASSAFGFSNTASGDNANAFGYNNIASGSKSNVFGTGNTVSGSSSTAVGTANEVAAENSTAIGNNNTISSGAENSAALGNNISISLKDSVALGNNSTATAINSVTGNSSYTKWAGVSDVVGVVSVGSSGATRQIQNVAAGQVSATSTDAVNGSQLYEVAQKAAQQATVSAGDSNVVVTSTTNSSGGTDYEVKLADELQIGTGVNVDGTGDGKIDVGNGNVVIDGSDGSITAGGVTINKDDEGTVNGLTNTTWDPDNYVSGQAATEDQLKAIHDKAAEAAELAAQQSSVSTGDSNFIVTKTTNDSGGIDHELKLNEVVEIGSGANKVTIDGNNGTISTGNINMNGTNGVITADKITIDGGAGTIGGLTNTAWDAENITSGQAATEDQLKTVSDSAIKYDVDSGGTINKNKITLEGSNGTTIGNVAAGEVSATSMDAINGSQLYAVQQDIGNIHQDITKLGDEIDSVGALSAAMAGLHPRFQDGNKGELAMAYGGYGGKSALAVGGFYAPNEKVMFSLGLGVSEGGSKMGNFGVNFALDRSRDRKAEARDIVYTRKEVDSSLAAQDEKIKLLLAKLEEQSREIEELKAKVN</sequence>
<name>A0A7X3BVP3_9FIRM</name>
<dbReference type="Pfam" id="PF05658">
    <property type="entry name" value="YadA_head"/>
    <property type="match status" value="7"/>
</dbReference>
<feature type="domain" description="Trimeric autotransporter adhesin YadA-like stalk" evidence="6">
    <location>
        <begin position="358"/>
        <end position="398"/>
    </location>
</feature>
<evidence type="ECO:0000256" key="2">
    <source>
        <dbReference type="ARBA" id="ARBA00022927"/>
    </source>
</evidence>
<evidence type="ECO:0000313" key="8">
    <source>
        <dbReference type="EMBL" id="MTU04042.1"/>
    </source>
</evidence>
<protein>
    <submittedName>
        <fullName evidence="7">Uncharacterized protein</fullName>
    </submittedName>
</protein>
<evidence type="ECO:0000256" key="3">
    <source>
        <dbReference type="SAM" id="Coils"/>
    </source>
</evidence>
<dbReference type="Gene3D" id="2.150.10.10">
    <property type="entry name" value="Serralysin-like metalloprotease, C-terminal"/>
    <property type="match status" value="4"/>
</dbReference>
<dbReference type="InterPro" id="IPR008640">
    <property type="entry name" value="Adhesin_Head_dom"/>
</dbReference>
<dbReference type="Pfam" id="PF05662">
    <property type="entry name" value="YadA_stalk"/>
    <property type="match status" value="2"/>
</dbReference>
<feature type="domain" description="Trimeric autotransporter adhesin YadA-like head" evidence="5">
    <location>
        <begin position="313"/>
        <end position="329"/>
    </location>
</feature>
<dbReference type="Proteomes" id="UP000484547">
    <property type="component" value="Unassembled WGS sequence"/>
</dbReference>
<keyword evidence="1" id="KW-0813">Transport</keyword>
<keyword evidence="9" id="KW-1185">Reference proteome</keyword>
<dbReference type="EMBL" id="WNBW01000004">
    <property type="protein sequence ID" value="MTU04042.1"/>
    <property type="molecule type" value="Genomic_DNA"/>
</dbReference>
<evidence type="ECO:0000313" key="10">
    <source>
        <dbReference type="Proteomes" id="UP000484547"/>
    </source>
</evidence>
<dbReference type="SUPFAM" id="SSF54523">
    <property type="entry name" value="Pili subunits"/>
    <property type="match status" value="1"/>
</dbReference>
<feature type="domain" description="Trimeric autotransporter adhesin YadA-like stalk" evidence="6">
    <location>
        <begin position="645"/>
        <end position="682"/>
    </location>
</feature>
<accession>A0A7X3BVP3</accession>
<comment type="caution">
    <text evidence="7">The sequence shown here is derived from an EMBL/GenBank/DDBJ whole genome shotgun (WGS) entry which is preliminary data.</text>
</comment>
<gene>
    <name evidence="7" type="ORF">GMD11_06870</name>
    <name evidence="8" type="ORF">GMD18_06520</name>
</gene>
<feature type="domain" description="Trimeric autotransporter adhesin YadA-like head" evidence="5">
    <location>
        <begin position="97"/>
        <end position="122"/>
    </location>
</feature>
<evidence type="ECO:0000256" key="4">
    <source>
        <dbReference type="SAM" id="SignalP"/>
    </source>
</evidence>
<feature type="domain" description="Trimeric autotransporter adhesin YadA-like head" evidence="5">
    <location>
        <begin position="69"/>
        <end position="93"/>
    </location>
</feature>
<feature type="domain" description="Trimeric autotransporter adhesin YadA-like head" evidence="5">
    <location>
        <begin position="195"/>
        <end position="220"/>
    </location>
</feature>
<dbReference type="OrthoDB" id="2216692at2"/>
<dbReference type="GO" id="GO:0019867">
    <property type="term" value="C:outer membrane"/>
    <property type="evidence" value="ECO:0007669"/>
    <property type="project" value="InterPro"/>
</dbReference>
<evidence type="ECO:0000259" key="6">
    <source>
        <dbReference type="Pfam" id="PF05662"/>
    </source>
</evidence>
<evidence type="ECO:0000313" key="7">
    <source>
        <dbReference type="EMBL" id="MTT75979.1"/>
    </source>
</evidence>
<reference evidence="9 10" key="1">
    <citation type="journal article" date="2019" name="Nat. Med.">
        <title>A library of human gut bacterial isolates paired with longitudinal multiomics data enables mechanistic microbiome research.</title>
        <authorList>
            <person name="Poyet M."/>
            <person name="Groussin M."/>
            <person name="Gibbons S.M."/>
            <person name="Avila-Pacheco J."/>
            <person name="Jiang X."/>
            <person name="Kearney S.M."/>
            <person name="Perrotta A.R."/>
            <person name="Berdy B."/>
            <person name="Zhao S."/>
            <person name="Lieberman T.D."/>
            <person name="Swanson P.K."/>
            <person name="Smith M."/>
            <person name="Roesemann S."/>
            <person name="Alexander J.E."/>
            <person name="Rich S.A."/>
            <person name="Livny J."/>
            <person name="Vlamakis H."/>
            <person name="Clish C."/>
            <person name="Bullock K."/>
            <person name="Deik A."/>
            <person name="Scott J."/>
            <person name="Pierce K.A."/>
            <person name="Xavier R.J."/>
            <person name="Alm E.J."/>
        </authorList>
    </citation>
    <scope>NUCLEOTIDE SEQUENCE [LARGE SCALE GENOMIC DNA]</scope>
    <source>
        <strain evidence="7 10">BIOML-A13</strain>
        <strain evidence="8 9">BIOML-A3</strain>
    </source>
</reference>
<keyword evidence="2" id="KW-0653">Protein transport</keyword>
<evidence type="ECO:0000259" key="5">
    <source>
        <dbReference type="Pfam" id="PF05658"/>
    </source>
</evidence>
<dbReference type="EMBL" id="WNBM01000004">
    <property type="protein sequence ID" value="MTT75979.1"/>
    <property type="molecule type" value="Genomic_DNA"/>
</dbReference>
<dbReference type="CDD" id="cd12820">
    <property type="entry name" value="LbR_YadA-like"/>
    <property type="match status" value="3"/>
</dbReference>
<feature type="domain" description="Trimeric autotransporter adhesin YadA-like head" evidence="5">
    <location>
        <begin position="223"/>
        <end position="248"/>
    </location>
</feature>
<evidence type="ECO:0000256" key="1">
    <source>
        <dbReference type="ARBA" id="ARBA00022448"/>
    </source>
</evidence>
<dbReference type="GO" id="GO:0015031">
    <property type="term" value="P:protein transport"/>
    <property type="evidence" value="ECO:0007669"/>
    <property type="project" value="UniProtKB-KW"/>
</dbReference>
<keyword evidence="4" id="KW-0732">Signal</keyword>
<dbReference type="AlphaFoldDB" id="A0A7X3BVP3"/>
<feature type="chain" id="PRO_5030726026" evidence="4">
    <location>
        <begin position="35"/>
        <end position="814"/>
    </location>
</feature>
<feature type="coiled-coil region" evidence="3">
    <location>
        <begin position="785"/>
        <end position="812"/>
    </location>
</feature>
<dbReference type="Proteomes" id="UP000443070">
    <property type="component" value="Unassembled WGS sequence"/>
</dbReference>
<dbReference type="Gene3D" id="3.30.1300.30">
    <property type="entry name" value="GSPII I/J protein-like"/>
    <property type="match status" value="1"/>
</dbReference>
<dbReference type="SUPFAM" id="SSF101967">
    <property type="entry name" value="Adhesin YadA, collagen-binding domain"/>
    <property type="match status" value="2"/>
</dbReference>
<organism evidence="7 10">
    <name type="scientific">Phascolarctobacterium faecium</name>
    <dbReference type="NCBI Taxonomy" id="33025"/>
    <lineage>
        <taxon>Bacteria</taxon>
        <taxon>Bacillati</taxon>
        <taxon>Bacillota</taxon>
        <taxon>Negativicutes</taxon>
        <taxon>Acidaminococcales</taxon>
        <taxon>Acidaminococcaceae</taxon>
        <taxon>Phascolarctobacterium</taxon>
    </lineage>
</organism>
<feature type="signal peptide" evidence="4">
    <location>
        <begin position="1"/>
        <end position="34"/>
    </location>
</feature>